<dbReference type="InterPro" id="IPR025419">
    <property type="entry name" value="DUF4142"/>
</dbReference>
<feature type="domain" description="DUF4142" evidence="2">
    <location>
        <begin position="24"/>
        <end position="165"/>
    </location>
</feature>
<dbReference type="InterPro" id="IPR012347">
    <property type="entry name" value="Ferritin-like"/>
</dbReference>
<dbReference type="PANTHER" id="PTHR38593">
    <property type="entry name" value="BLR2558 PROTEIN"/>
    <property type="match status" value="1"/>
</dbReference>
<keyword evidence="1" id="KW-0732">Signal</keyword>
<proteinExistence type="predicted"/>
<dbReference type="Proteomes" id="UP001324634">
    <property type="component" value="Chromosome"/>
</dbReference>
<name>A0AAX4HTQ0_9BACT</name>
<feature type="signal peptide" evidence="1">
    <location>
        <begin position="1"/>
        <end position="19"/>
    </location>
</feature>
<reference evidence="3 4" key="1">
    <citation type="submission" date="2023-11" db="EMBL/GenBank/DDBJ databases">
        <title>Peredibacter starrii A3.12.</title>
        <authorList>
            <person name="Mitchell R.J."/>
        </authorList>
    </citation>
    <scope>NUCLEOTIDE SEQUENCE [LARGE SCALE GENOMIC DNA]</scope>
    <source>
        <strain evidence="3 4">A3.12</strain>
    </source>
</reference>
<dbReference type="Gene3D" id="1.20.1260.10">
    <property type="match status" value="1"/>
</dbReference>
<dbReference type="KEGG" id="psti:SOO65_07880"/>
<keyword evidence="4" id="KW-1185">Reference proteome</keyword>
<evidence type="ECO:0000259" key="2">
    <source>
        <dbReference type="Pfam" id="PF13628"/>
    </source>
</evidence>
<dbReference type="AlphaFoldDB" id="A0AAX4HTQ0"/>
<organism evidence="3 4">
    <name type="scientific">Peredibacter starrii</name>
    <dbReference type="NCBI Taxonomy" id="28202"/>
    <lineage>
        <taxon>Bacteria</taxon>
        <taxon>Pseudomonadati</taxon>
        <taxon>Bdellovibrionota</taxon>
        <taxon>Bacteriovoracia</taxon>
        <taxon>Bacteriovoracales</taxon>
        <taxon>Bacteriovoracaceae</taxon>
        <taxon>Peredibacter</taxon>
    </lineage>
</organism>
<dbReference type="Pfam" id="PF13628">
    <property type="entry name" value="DUF4142"/>
    <property type="match status" value="1"/>
</dbReference>
<evidence type="ECO:0000313" key="3">
    <source>
        <dbReference type="EMBL" id="WPU66662.1"/>
    </source>
</evidence>
<sequence length="169" mass="19017">MMKLTVLISSLLISGFTLAAAPKNDAEIMNMLMTVNTEEMNLSTVGKTKSTNEKVKSFSEKMFNAHTNNNERAMSLQKKENLKLAESKPSVKTKTKAENTIENLKGMDAKNFDKAYMNAQIQMHQDTLKKLDTELIPNAKNDQLKTMLQTTKGHVQDHLKEAQQLQTTL</sequence>
<gene>
    <name evidence="3" type="ORF">SOO65_07880</name>
</gene>
<dbReference type="RefSeq" id="WP_321399100.1">
    <property type="nucleotide sequence ID" value="NZ_CP139487.1"/>
</dbReference>
<feature type="chain" id="PRO_5043971301" evidence="1">
    <location>
        <begin position="20"/>
        <end position="169"/>
    </location>
</feature>
<evidence type="ECO:0000313" key="4">
    <source>
        <dbReference type="Proteomes" id="UP001324634"/>
    </source>
</evidence>
<dbReference type="PANTHER" id="PTHR38593:SF1">
    <property type="entry name" value="BLR2558 PROTEIN"/>
    <property type="match status" value="1"/>
</dbReference>
<accession>A0AAX4HTQ0</accession>
<protein>
    <submittedName>
        <fullName evidence="3">DUF4142 domain-containing protein</fullName>
    </submittedName>
</protein>
<dbReference type="EMBL" id="CP139487">
    <property type="protein sequence ID" value="WPU66662.1"/>
    <property type="molecule type" value="Genomic_DNA"/>
</dbReference>
<evidence type="ECO:0000256" key="1">
    <source>
        <dbReference type="SAM" id="SignalP"/>
    </source>
</evidence>